<comment type="caution">
    <text evidence="2">The sequence shown here is derived from an EMBL/GenBank/DDBJ whole genome shotgun (WGS) entry which is preliminary data.</text>
</comment>
<name>W4LH22_9BACT</name>
<evidence type="ECO:0000313" key="2">
    <source>
        <dbReference type="EMBL" id="ETW97214.1"/>
    </source>
</evidence>
<protein>
    <recommendedName>
        <fullName evidence="1">PIN domain-containing protein</fullName>
    </recommendedName>
</protein>
<dbReference type="InterPro" id="IPR029060">
    <property type="entry name" value="PIN-like_dom_sf"/>
</dbReference>
<reference evidence="2 3" key="1">
    <citation type="journal article" date="2014" name="Nature">
        <title>An environmental bacterial taxon with a large and distinct metabolic repertoire.</title>
        <authorList>
            <person name="Wilson M.C."/>
            <person name="Mori T."/>
            <person name="Ruckert C."/>
            <person name="Uria A.R."/>
            <person name="Helf M.J."/>
            <person name="Takada K."/>
            <person name="Gernert C."/>
            <person name="Steffens U.A."/>
            <person name="Heycke N."/>
            <person name="Schmitt S."/>
            <person name="Rinke C."/>
            <person name="Helfrich E.J."/>
            <person name="Brachmann A.O."/>
            <person name="Gurgui C."/>
            <person name="Wakimoto T."/>
            <person name="Kracht M."/>
            <person name="Crusemann M."/>
            <person name="Hentschel U."/>
            <person name="Abe I."/>
            <person name="Matsunaga S."/>
            <person name="Kalinowski J."/>
            <person name="Takeyama H."/>
            <person name="Piel J."/>
        </authorList>
    </citation>
    <scope>NUCLEOTIDE SEQUENCE [LARGE SCALE GENOMIC DNA]</scope>
    <source>
        <strain evidence="3">TSY2</strain>
    </source>
</reference>
<gene>
    <name evidence="2" type="ORF">ETSY2_45005</name>
</gene>
<sequence length="179" mass="19706">MVYSLLDGHPASGTCEQFIRTHSGWFTTTLTLLETKAVLTKVYGVDSSLATQKLSQFAAGPIAILSIDVATVLSAMHTADSLRVDLTDAALLQAVQAQGATRLTTDDRALARACREMGITPENPIDADLRQEMVVWEADNLPTRGLPRFLRQLYQWLHRHYPEVAQDFWSQTGGGSHLP</sequence>
<dbReference type="Gene3D" id="3.40.50.1010">
    <property type="entry name" value="5'-nuclease"/>
    <property type="match status" value="1"/>
</dbReference>
<keyword evidence="3" id="KW-1185">Reference proteome</keyword>
<dbReference type="AlphaFoldDB" id="W4LH22"/>
<proteinExistence type="predicted"/>
<evidence type="ECO:0000313" key="3">
    <source>
        <dbReference type="Proteomes" id="UP000019140"/>
    </source>
</evidence>
<dbReference type="HOGENOM" id="CLU_1500877_0_0_7"/>
<organism evidence="2 3">
    <name type="scientific">Candidatus Entotheonella gemina</name>
    <dbReference type="NCBI Taxonomy" id="1429439"/>
    <lineage>
        <taxon>Bacteria</taxon>
        <taxon>Pseudomonadati</taxon>
        <taxon>Nitrospinota/Tectimicrobiota group</taxon>
        <taxon>Candidatus Tectimicrobiota</taxon>
        <taxon>Candidatus Entotheonellia</taxon>
        <taxon>Candidatus Entotheonellales</taxon>
        <taxon>Candidatus Entotheonellaceae</taxon>
        <taxon>Candidatus Entotheonella</taxon>
    </lineage>
</organism>
<dbReference type="Proteomes" id="UP000019140">
    <property type="component" value="Unassembled WGS sequence"/>
</dbReference>
<dbReference type="Pfam" id="PF01850">
    <property type="entry name" value="PIN"/>
    <property type="match status" value="1"/>
</dbReference>
<accession>W4LH22</accession>
<dbReference type="SUPFAM" id="SSF88723">
    <property type="entry name" value="PIN domain-like"/>
    <property type="match status" value="1"/>
</dbReference>
<dbReference type="EMBL" id="AZHX01002087">
    <property type="protein sequence ID" value="ETW97214.1"/>
    <property type="molecule type" value="Genomic_DNA"/>
</dbReference>
<feature type="domain" description="PIN" evidence="1">
    <location>
        <begin position="3"/>
        <end position="114"/>
    </location>
</feature>
<dbReference type="InterPro" id="IPR002716">
    <property type="entry name" value="PIN_dom"/>
</dbReference>
<evidence type="ECO:0000259" key="1">
    <source>
        <dbReference type="Pfam" id="PF01850"/>
    </source>
</evidence>